<evidence type="ECO:0000313" key="1">
    <source>
        <dbReference type="EMBL" id="MBB5056118.1"/>
    </source>
</evidence>
<comment type="caution">
    <text evidence="1">The sequence shown here is derived from an EMBL/GenBank/DDBJ whole genome shotgun (WGS) entry which is preliminary data.</text>
</comment>
<reference evidence="1 2" key="1">
    <citation type="submission" date="2020-08" db="EMBL/GenBank/DDBJ databases">
        <title>Genomic Encyclopedia of Type Strains, Phase IV (KMG-V): Genome sequencing to study the core and pangenomes of soil and plant-associated prokaryotes.</title>
        <authorList>
            <person name="Whitman W."/>
        </authorList>
    </citation>
    <scope>NUCLEOTIDE SEQUENCE [LARGE SCALE GENOMIC DNA]</scope>
    <source>
        <strain evidence="1 2">M8UP14</strain>
    </source>
</reference>
<proteinExistence type="predicted"/>
<dbReference type="AlphaFoldDB" id="A0A7W8E1R6"/>
<gene>
    <name evidence="1" type="ORF">HDF16_000787</name>
</gene>
<name>A0A7W8E1R6_9BACT</name>
<dbReference type="RefSeq" id="WP_184213808.1">
    <property type="nucleotide sequence ID" value="NZ_JACHIP010000001.1"/>
</dbReference>
<evidence type="ECO:0008006" key="3">
    <source>
        <dbReference type="Google" id="ProtNLM"/>
    </source>
</evidence>
<evidence type="ECO:0000313" key="2">
    <source>
        <dbReference type="Proteomes" id="UP000540989"/>
    </source>
</evidence>
<dbReference type="EMBL" id="JACHIP010000001">
    <property type="protein sequence ID" value="MBB5056118.1"/>
    <property type="molecule type" value="Genomic_DNA"/>
</dbReference>
<organism evidence="1 2">
    <name type="scientific">Granulicella aggregans</name>
    <dbReference type="NCBI Taxonomy" id="474949"/>
    <lineage>
        <taxon>Bacteria</taxon>
        <taxon>Pseudomonadati</taxon>
        <taxon>Acidobacteriota</taxon>
        <taxon>Terriglobia</taxon>
        <taxon>Terriglobales</taxon>
        <taxon>Acidobacteriaceae</taxon>
        <taxon>Granulicella</taxon>
    </lineage>
</organism>
<sequence length="830" mass="83561">MRRFVSVVALLFFAIPFGISINGCGKKTAITYCSGDSGVSVGQVTKIVLGPQIIGISINQGEISQTSSPSGTDCKNASVGSASYNYASSDTTRTLLDIQPTSGRLCGGTWNRNSGGGVPDYTTCTSTGKTGVAYVTATANGVTSNPIPVYVHPVVTSVVLGAPSDAAGCAGDDPATNCSPAATNADSSTTSAVACPVAYANGCCAYSTIVQPNPPVTAYDQKSCVSQTKIAQLAARVYAGTGTNRVNVSCQVGHITYAAQSAGIVTIDQNGLATAEQPGATIVTATVALTGSSAGFFSTCPPADIALSYPGSTTGTTNIIVNQNNTQPISATVTDTNNNPMTGLALEYVSTTPITIPASSNGTVTPTFPGQAAITAICQPPTCNTAPQSELGVFGNGKAVTSKAIGITTPGTNSTVLYVASTDSQYIVPVDFTQTQLGAPVRLPFVPNSIAISNDLTNIYMGSDTELMVVNSSTLAVSRQDTTVHGVVLSVSPDNSTVVISDPVRQQIYLYNSSGAISTTYGGVGTHAAWSPDSQTVYIAAGNQILVHSTFSGWKQLSPATAGGTAVNDVAVTVPAVGAYFSGPVTTARGYCPATVTDTTVAPPAVTNTFYPTADSVAALTDRLAATNDGFHILGANAAAATLNDIQVNLAPVAATTNGPGSLTASGGITCPTNGNGLTFSSLVAPIPLTGIVPTAITGVLPTSDSKVAFVTYTGTSGLLPFYVPPTFGSGGNTSGVAIPGHYYTIPLTTPAIAPVGGTISADNTTLYVGTSGDALVHLISTTGCTDPAAIGTTTCEDTKTIAPNLPSATGAAGTFAVPNLLVQKPRKTT</sequence>
<protein>
    <recommendedName>
        <fullName evidence="3">BIG2 domain-containing protein</fullName>
    </recommendedName>
</protein>
<dbReference type="Proteomes" id="UP000540989">
    <property type="component" value="Unassembled WGS sequence"/>
</dbReference>
<accession>A0A7W8E1R6</accession>
<dbReference type="SUPFAM" id="SSF75011">
    <property type="entry name" value="3-carboxy-cis,cis-mucoante lactonizing enzyme"/>
    <property type="match status" value="1"/>
</dbReference>
<keyword evidence="2" id="KW-1185">Reference proteome</keyword>